<dbReference type="InterPro" id="IPR050364">
    <property type="entry name" value="Cytochrome_P450_fung"/>
</dbReference>
<evidence type="ECO:0000256" key="3">
    <source>
        <dbReference type="ARBA" id="ARBA00023002"/>
    </source>
</evidence>
<evidence type="ECO:0000313" key="9">
    <source>
        <dbReference type="Proteomes" id="UP001321760"/>
    </source>
</evidence>
<dbReference type="AlphaFoldDB" id="A0AAV9GA29"/>
<dbReference type="PROSITE" id="PS00086">
    <property type="entry name" value="CYTOCHROME_P450"/>
    <property type="match status" value="1"/>
</dbReference>
<evidence type="ECO:0000313" key="8">
    <source>
        <dbReference type="EMBL" id="KAK4445240.1"/>
    </source>
</evidence>
<evidence type="ECO:0000256" key="6">
    <source>
        <dbReference type="PIRSR" id="PIRSR602401-1"/>
    </source>
</evidence>
<dbReference type="GO" id="GO:0016705">
    <property type="term" value="F:oxidoreductase activity, acting on paired donors, with incorporation or reduction of molecular oxygen"/>
    <property type="evidence" value="ECO:0007669"/>
    <property type="project" value="InterPro"/>
</dbReference>
<evidence type="ECO:0000256" key="5">
    <source>
        <dbReference type="ARBA" id="ARBA00023033"/>
    </source>
</evidence>
<evidence type="ECO:0000256" key="1">
    <source>
        <dbReference type="ARBA" id="ARBA00010617"/>
    </source>
</evidence>
<reference evidence="8" key="1">
    <citation type="journal article" date="2023" name="Mol. Phylogenet. Evol.">
        <title>Genome-scale phylogeny and comparative genomics of the fungal order Sordariales.</title>
        <authorList>
            <person name="Hensen N."/>
            <person name="Bonometti L."/>
            <person name="Westerberg I."/>
            <person name="Brannstrom I.O."/>
            <person name="Guillou S."/>
            <person name="Cros-Aarteil S."/>
            <person name="Calhoun S."/>
            <person name="Haridas S."/>
            <person name="Kuo A."/>
            <person name="Mondo S."/>
            <person name="Pangilinan J."/>
            <person name="Riley R."/>
            <person name="LaButti K."/>
            <person name="Andreopoulos B."/>
            <person name="Lipzen A."/>
            <person name="Chen C."/>
            <person name="Yan M."/>
            <person name="Daum C."/>
            <person name="Ng V."/>
            <person name="Clum A."/>
            <person name="Steindorff A."/>
            <person name="Ohm R.A."/>
            <person name="Martin F."/>
            <person name="Silar P."/>
            <person name="Natvig D.O."/>
            <person name="Lalanne C."/>
            <person name="Gautier V."/>
            <person name="Ament-Velasquez S.L."/>
            <person name="Kruys A."/>
            <person name="Hutchinson M.I."/>
            <person name="Powell A.J."/>
            <person name="Barry K."/>
            <person name="Miller A.N."/>
            <person name="Grigoriev I.V."/>
            <person name="Debuchy R."/>
            <person name="Gladieux P."/>
            <person name="Hiltunen Thoren M."/>
            <person name="Johannesson H."/>
        </authorList>
    </citation>
    <scope>NUCLEOTIDE SEQUENCE</scope>
    <source>
        <strain evidence="8">PSN243</strain>
    </source>
</reference>
<protein>
    <submittedName>
        <fullName evidence="8">Cytochrome P450 71B10</fullName>
    </submittedName>
</protein>
<evidence type="ECO:0000256" key="2">
    <source>
        <dbReference type="ARBA" id="ARBA00022723"/>
    </source>
</evidence>
<dbReference type="PANTHER" id="PTHR46300">
    <property type="entry name" value="P450, PUTATIVE (EUROFUNG)-RELATED-RELATED"/>
    <property type="match status" value="1"/>
</dbReference>
<dbReference type="Proteomes" id="UP001321760">
    <property type="component" value="Unassembled WGS sequence"/>
</dbReference>
<name>A0AAV9GA29_9PEZI</name>
<dbReference type="PANTHER" id="PTHR46300:SF2">
    <property type="entry name" value="CYTOCHROME P450 MONOOXYGENASE ALNH-RELATED"/>
    <property type="match status" value="1"/>
</dbReference>
<keyword evidence="4 6" id="KW-0408">Iron</keyword>
<evidence type="ECO:0000256" key="7">
    <source>
        <dbReference type="RuleBase" id="RU000461"/>
    </source>
</evidence>
<dbReference type="InterPro" id="IPR036396">
    <property type="entry name" value="Cyt_P450_sf"/>
</dbReference>
<comment type="caution">
    <text evidence="8">The sequence shown here is derived from an EMBL/GenBank/DDBJ whole genome shotgun (WGS) entry which is preliminary data.</text>
</comment>
<dbReference type="GO" id="GO:0004497">
    <property type="term" value="F:monooxygenase activity"/>
    <property type="evidence" value="ECO:0007669"/>
    <property type="project" value="UniProtKB-KW"/>
</dbReference>
<dbReference type="InterPro" id="IPR017972">
    <property type="entry name" value="Cyt_P450_CS"/>
</dbReference>
<keyword evidence="3 7" id="KW-0560">Oxidoreductase</keyword>
<gene>
    <name evidence="8" type="ORF">QBC34DRAFT_472831</name>
</gene>
<reference evidence="8" key="2">
    <citation type="submission" date="2023-05" db="EMBL/GenBank/DDBJ databases">
        <authorList>
            <consortium name="Lawrence Berkeley National Laboratory"/>
            <person name="Steindorff A."/>
            <person name="Hensen N."/>
            <person name="Bonometti L."/>
            <person name="Westerberg I."/>
            <person name="Brannstrom I.O."/>
            <person name="Guillou S."/>
            <person name="Cros-Aarteil S."/>
            <person name="Calhoun S."/>
            <person name="Haridas S."/>
            <person name="Kuo A."/>
            <person name="Mondo S."/>
            <person name="Pangilinan J."/>
            <person name="Riley R."/>
            <person name="Labutti K."/>
            <person name="Andreopoulos B."/>
            <person name="Lipzen A."/>
            <person name="Chen C."/>
            <person name="Yanf M."/>
            <person name="Daum C."/>
            <person name="Ng V."/>
            <person name="Clum A."/>
            <person name="Ohm R."/>
            <person name="Martin F."/>
            <person name="Silar P."/>
            <person name="Natvig D."/>
            <person name="Lalanne C."/>
            <person name="Gautier V."/>
            <person name="Ament-Velasquez S.L."/>
            <person name="Kruys A."/>
            <person name="Hutchinson M.I."/>
            <person name="Powell A.J."/>
            <person name="Barry K."/>
            <person name="Miller A.N."/>
            <person name="Grigoriev I.V."/>
            <person name="Debuchy R."/>
            <person name="Gladieux P."/>
            <person name="Thoren M.H."/>
            <person name="Johannesson H."/>
        </authorList>
    </citation>
    <scope>NUCLEOTIDE SEQUENCE</scope>
    <source>
        <strain evidence="8">PSN243</strain>
    </source>
</reference>
<accession>A0AAV9GA29</accession>
<keyword evidence="6 7" id="KW-0349">Heme</keyword>
<dbReference type="Pfam" id="PF00067">
    <property type="entry name" value="p450"/>
    <property type="match status" value="1"/>
</dbReference>
<feature type="binding site" description="axial binding residue" evidence="6">
    <location>
        <position position="453"/>
    </location>
    <ligand>
        <name>heme</name>
        <dbReference type="ChEBI" id="CHEBI:30413"/>
    </ligand>
    <ligandPart>
        <name>Fe</name>
        <dbReference type="ChEBI" id="CHEBI:18248"/>
    </ligandPart>
</feature>
<dbReference type="Gene3D" id="1.10.630.10">
    <property type="entry name" value="Cytochrome P450"/>
    <property type="match status" value="1"/>
</dbReference>
<dbReference type="PRINTS" id="PR00463">
    <property type="entry name" value="EP450I"/>
</dbReference>
<dbReference type="SUPFAM" id="SSF48264">
    <property type="entry name" value="Cytochrome P450"/>
    <property type="match status" value="1"/>
</dbReference>
<dbReference type="GO" id="GO:0005506">
    <property type="term" value="F:iron ion binding"/>
    <property type="evidence" value="ECO:0007669"/>
    <property type="project" value="InterPro"/>
</dbReference>
<dbReference type="GO" id="GO:0020037">
    <property type="term" value="F:heme binding"/>
    <property type="evidence" value="ECO:0007669"/>
    <property type="project" value="InterPro"/>
</dbReference>
<proteinExistence type="inferred from homology"/>
<comment type="similarity">
    <text evidence="1 7">Belongs to the cytochrome P450 family.</text>
</comment>
<keyword evidence="2 6" id="KW-0479">Metal-binding</keyword>
<evidence type="ECO:0000256" key="4">
    <source>
        <dbReference type="ARBA" id="ARBA00023004"/>
    </source>
</evidence>
<dbReference type="InterPro" id="IPR002401">
    <property type="entry name" value="Cyt_P450_E_grp-I"/>
</dbReference>
<keyword evidence="5 7" id="KW-0503">Monooxygenase</keyword>
<dbReference type="EMBL" id="MU865967">
    <property type="protein sequence ID" value="KAK4445240.1"/>
    <property type="molecule type" value="Genomic_DNA"/>
</dbReference>
<keyword evidence="9" id="KW-1185">Reference proteome</keyword>
<organism evidence="8 9">
    <name type="scientific">Podospora aff. communis PSN243</name>
    <dbReference type="NCBI Taxonomy" id="3040156"/>
    <lineage>
        <taxon>Eukaryota</taxon>
        <taxon>Fungi</taxon>
        <taxon>Dikarya</taxon>
        <taxon>Ascomycota</taxon>
        <taxon>Pezizomycotina</taxon>
        <taxon>Sordariomycetes</taxon>
        <taxon>Sordariomycetidae</taxon>
        <taxon>Sordariales</taxon>
        <taxon>Podosporaceae</taxon>
        <taxon>Podospora</taxon>
    </lineage>
</organism>
<comment type="cofactor">
    <cofactor evidence="6">
        <name>heme</name>
        <dbReference type="ChEBI" id="CHEBI:30413"/>
    </cofactor>
</comment>
<sequence length="533" mass="60082">MPLSITHILFTLSAVILLSVARFIISTLRPRGFPPGPSSLPGLGNLHQTPCSKPFLTGHFEAWTKKYGPILGLKYGPMNVVVLSKPEHVRELFQYRHASFSARPKLTIPCDYVFPGEWGNYIAFMRFDFANRLRKAARHHLGPASLPEFAPINHAMAVKLLRDLLRDDGRDFYHSFHRWALGNAISLVCGRTLEQMGEGWLDKFVRTQKLWLDLLVPGVDAPPVDLLPILAWLPRRFAPWKDKALVVRDGLLSTWNTMLKHAKQSREDRAFSSTTSPGKKQPYESVMETALREREKHAFSERDIQFVAGGILDGAADTSVFTAFFLVQAMAANPHVQRRAQAEIDSVLGTDKVPSMPDIDITKLPYLAACVSEILRWRPTSGSGAPRLCLVEETIGGYRIPKGSVVIMNIWAISHDADEYDRPDEFLPERFLGERDNSRRKPVYAFGVGRRECPGQQYGLDALHVAFALILWAYDILPDGELDMSPETGIHVQGLLQPEPYKVRFVPRRETVSRQVLDACREAEEVLKELLRG</sequence>
<dbReference type="InterPro" id="IPR001128">
    <property type="entry name" value="Cyt_P450"/>
</dbReference>